<evidence type="ECO:0000313" key="2">
    <source>
        <dbReference type="Proteomes" id="UP000299102"/>
    </source>
</evidence>
<comment type="caution">
    <text evidence="1">The sequence shown here is derived from an EMBL/GenBank/DDBJ whole genome shotgun (WGS) entry which is preliminary data.</text>
</comment>
<evidence type="ECO:0000313" key="1">
    <source>
        <dbReference type="EMBL" id="GBP10077.1"/>
    </source>
</evidence>
<accession>A0A4C1T9I2</accession>
<protein>
    <recommendedName>
        <fullName evidence="3">ATP-dependent DNA helicase</fullName>
    </recommendedName>
</protein>
<dbReference type="EMBL" id="BGZK01004638">
    <property type="protein sequence ID" value="GBP10077.1"/>
    <property type="molecule type" value="Genomic_DNA"/>
</dbReference>
<dbReference type="SUPFAM" id="SSF52540">
    <property type="entry name" value="P-loop containing nucleoside triphosphate hydrolases"/>
    <property type="match status" value="1"/>
</dbReference>
<dbReference type="AlphaFoldDB" id="A0A4C1T9I2"/>
<proteinExistence type="predicted"/>
<dbReference type="PANTHER" id="PTHR10492">
    <property type="match status" value="1"/>
</dbReference>
<keyword evidence="2" id="KW-1185">Reference proteome</keyword>
<dbReference type="Proteomes" id="UP000299102">
    <property type="component" value="Unassembled WGS sequence"/>
</dbReference>
<name>A0A4C1T9I2_EUMVA</name>
<evidence type="ECO:0008006" key="3">
    <source>
        <dbReference type="Google" id="ProtNLM"/>
    </source>
</evidence>
<dbReference type="InterPro" id="IPR027417">
    <property type="entry name" value="P-loop_NTPase"/>
</dbReference>
<organism evidence="1 2">
    <name type="scientific">Eumeta variegata</name>
    <name type="common">Bagworm moth</name>
    <name type="synonym">Eumeta japonica</name>
    <dbReference type="NCBI Taxonomy" id="151549"/>
    <lineage>
        <taxon>Eukaryota</taxon>
        <taxon>Metazoa</taxon>
        <taxon>Ecdysozoa</taxon>
        <taxon>Arthropoda</taxon>
        <taxon>Hexapoda</taxon>
        <taxon>Insecta</taxon>
        <taxon>Pterygota</taxon>
        <taxon>Neoptera</taxon>
        <taxon>Endopterygota</taxon>
        <taxon>Lepidoptera</taxon>
        <taxon>Glossata</taxon>
        <taxon>Ditrysia</taxon>
        <taxon>Tineoidea</taxon>
        <taxon>Psychidae</taxon>
        <taxon>Oiketicinae</taxon>
        <taxon>Eumeta</taxon>
    </lineage>
</organism>
<dbReference type="PANTHER" id="PTHR10492:SF57">
    <property type="entry name" value="ATP-DEPENDENT DNA HELICASE"/>
    <property type="match status" value="1"/>
</dbReference>
<sequence>MAIDFNNNVTRELNYYFKALQHQVTELLPQSLPEQNDIFHQVLRKIEPENGALLFLDAPGGTGKTFLLNPFGADLILICDADQVTGFVTFLENDVTTHYRFEIRRLPYTAPCAQRFISPRRRGRGLVLFHGGAYLPPNGLIYYLSVRKDQKIALAKASPGITAMLLTGGRTIHSILK</sequence>
<gene>
    <name evidence="1" type="ORF">EVAR_101403_1</name>
</gene>
<reference evidence="1 2" key="1">
    <citation type="journal article" date="2019" name="Commun. Biol.">
        <title>The bagworm genome reveals a unique fibroin gene that provides high tensile strength.</title>
        <authorList>
            <person name="Kono N."/>
            <person name="Nakamura H."/>
            <person name="Ohtoshi R."/>
            <person name="Tomita M."/>
            <person name="Numata K."/>
            <person name="Arakawa K."/>
        </authorList>
    </citation>
    <scope>NUCLEOTIDE SEQUENCE [LARGE SCALE GENOMIC DNA]</scope>
</reference>
<dbReference type="OrthoDB" id="8360937at2759"/>